<protein>
    <submittedName>
        <fullName evidence="6">3',5'-cyclic adenosine monophosphate phosphodiesterase CpdA</fullName>
    </submittedName>
</protein>
<dbReference type="GO" id="GO:0046872">
    <property type="term" value="F:metal ion binding"/>
    <property type="evidence" value="ECO:0007669"/>
    <property type="project" value="UniProtKB-KW"/>
</dbReference>
<dbReference type="KEGG" id="salh:HMF8227_00585"/>
<dbReference type="OrthoDB" id="9784378at2"/>
<dbReference type="GO" id="GO:0016787">
    <property type="term" value="F:hydrolase activity"/>
    <property type="evidence" value="ECO:0007669"/>
    <property type="project" value="UniProtKB-KW"/>
</dbReference>
<dbReference type="InterPro" id="IPR004843">
    <property type="entry name" value="Calcineurin-like_PHP"/>
</dbReference>
<dbReference type="AlphaFoldDB" id="A0A2S2E0A8"/>
<dbReference type="PANTHER" id="PTHR42988:SF2">
    <property type="entry name" value="CYCLIC NUCLEOTIDE PHOSPHODIESTERASE CBUA0032-RELATED"/>
    <property type="match status" value="1"/>
</dbReference>
<dbReference type="Gene3D" id="3.60.21.10">
    <property type="match status" value="1"/>
</dbReference>
<evidence type="ECO:0000313" key="6">
    <source>
        <dbReference type="EMBL" id="AWL11081.1"/>
    </source>
</evidence>
<evidence type="ECO:0000259" key="5">
    <source>
        <dbReference type="Pfam" id="PF00149"/>
    </source>
</evidence>
<name>A0A2S2E0A8_9ALTE</name>
<dbReference type="PANTHER" id="PTHR42988">
    <property type="entry name" value="PHOSPHOHYDROLASE"/>
    <property type="match status" value="1"/>
</dbReference>
<evidence type="ECO:0000256" key="1">
    <source>
        <dbReference type="ARBA" id="ARBA00022723"/>
    </source>
</evidence>
<dbReference type="InterPro" id="IPR050884">
    <property type="entry name" value="CNP_phosphodiesterase-III"/>
</dbReference>
<dbReference type="SUPFAM" id="SSF56300">
    <property type="entry name" value="Metallo-dependent phosphatases"/>
    <property type="match status" value="1"/>
</dbReference>
<reference evidence="6 7" key="1">
    <citation type="submission" date="2018-05" db="EMBL/GenBank/DDBJ databases">
        <title>Salinimonas sp. HMF8227 Genome sequencing and assembly.</title>
        <authorList>
            <person name="Kang H."/>
            <person name="Kang J."/>
            <person name="Cha I."/>
            <person name="Kim H."/>
            <person name="Joh K."/>
        </authorList>
    </citation>
    <scope>NUCLEOTIDE SEQUENCE [LARGE SCALE GENOMIC DNA]</scope>
    <source>
        <strain evidence="6 7">HMF8227</strain>
    </source>
</reference>
<comment type="similarity">
    <text evidence="4">Belongs to the cyclic nucleotide phosphodiesterase class-III family.</text>
</comment>
<gene>
    <name evidence="6" type="ORF">HMF8227_00585</name>
</gene>
<keyword evidence="2" id="KW-0378">Hydrolase</keyword>
<evidence type="ECO:0000256" key="4">
    <source>
        <dbReference type="ARBA" id="ARBA00025742"/>
    </source>
</evidence>
<accession>A0A2S2E0A8</accession>
<dbReference type="InterPro" id="IPR029052">
    <property type="entry name" value="Metallo-depent_PP-like"/>
</dbReference>
<keyword evidence="7" id="KW-1185">Reference proteome</keyword>
<feature type="domain" description="Calcineurin-like phosphoesterase" evidence="5">
    <location>
        <begin position="1"/>
        <end position="190"/>
    </location>
</feature>
<evidence type="ECO:0000256" key="3">
    <source>
        <dbReference type="ARBA" id="ARBA00023004"/>
    </source>
</evidence>
<dbReference type="RefSeq" id="WP_109338751.1">
    <property type="nucleotide sequence ID" value="NZ_CP029347.1"/>
</dbReference>
<keyword evidence="1" id="KW-0479">Metal-binding</keyword>
<proteinExistence type="inferred from homology"/>
<sequence>MKLIQVTDSHLLADKQRSGYNGICPYDSLQAVLALVRQRDPDYLLLTGDLSGDESADSYAHLHELLCESGLMARSWMIPGNHDDPSLMQGLFPQAMGWQKQSIEGEGWQVHGLNSAYQGTLGRVSQRQLDELVQRVEASPDTHHAIAVHHHPLPVNGWMDRHQWLNRQDFLCAIKELSQVKLVLYGHIHSAAETRYHHIQIQACPSSCWQWQHSADFAVADELPGFREITLNGDGHFSSQVYRTQE</sequence>
<evidence type="ECO:0000313" key="7">
    <source>
        <dbReference type="Proteomes" id="UP000245728"/>
    </source>
</evidence>
<organism evidence="6 7">
    <name type="scientific">Saliniradius amylolyticus</name>
    <dbReference type="NCBI Taxonomy" id="2183582"/>
    <lineage>
        <taxon>Bacteria</taxon>
        <taxon>Pseudomonadati</taxon>
        <taxon>Pseudomonadota</taxon>
        <taxon>Gammaproteobacteria</taxon>
        <taxon>Alteromonadales</taxon>
        <taxon>Alteromonadaceae</taxon>
        <taxon>Saliniradius</taxon>
    </lineage>
</organism>
<keyword evidence="3" id="KW-0408">Iron</keyword>
<dbReference type="Pfam" id="PF00149">
    <property type="entry name" value="Metallophos"/>
    <property type="match status" value="1"/>
</dbReference>
<evidence type="ECO:0000256" key="2">
    <source>
        <dbReference type="ARBA" id="ARBA00022801"/>
    </source>
</evidence>
<dbReference type="Proteomes" id="UP000245728">
    <property type="component" value="Chromosome"/>
</dbReference>
<dbReference type="EMBL" id="CP029347">
    <property type="protein sequence ID" value="AWL11081.1"/>
    <property type="molecule type" value="Genomic_DNA"/>
</dbReference>